<dbReference type="EMBL" id="VXIV02001642">
    <property type="protein sequence ID" value="KAF6031043.1"/>
    <property type="molecule type" value="Genomic_DNA"/>
</dbReference>
<comment type="caution">
    <text evidence="11">The sequence shown here is derived from an EMBL/GenBank/DDBJ whole genome shotgun (WGS) entry which is preliminary data.</text>
</comment>
<comment type="subcellular location">
    <subcellularLocation>
        <location evidence="1">Endoplasmic reticulum membrane</location>
        <topology evidence="1">Multi-pass membrane protein</topology>
    </subcellularLocation>
</comment>
<dbReference type="GO" id="GO:0032933">
    <property type="term" value="P:SREBP signaling pathway"/>
    <property type="evidence" value="ECO:0007669"/>
    <property type="project" value="TreeGrafter"/>
</dbReference>
<gene>
    <name evidence="11" type="ORF">EB796_010638</name>
</gene>
<dbReference type="Proteomes" id="UP000593567">
    <property type="component" value="Unassembled WGS sequence"/>
</dbReference>
<keyword evidence="8" id="KW-0443">Lipid metabolism</keyword>
<keyword evidence="3" id="KW-0153">Cholesterol metabolism</keyword>
<keyword evidence="5" id="KW-0256">Endoplasmic reticulum</keyword>
<proteinExistence type="inferred from homology"/>
<evidence type="ECO:0000256" key="5">
    <source>
        <dbReference type="ARBA" id="ARBA00022824"/>
    </source>
</evidence>
<keyword evidence="8" id="KW-1207">Sterol metabolism</keyword>
<name>A0A7J7JYM9_BUGNE</name>
<dbReference type="Pfam" id="PF07281">
    <property type="entry name" value="INSIG"/>
    <property type="match status" value="1"/>
</dbReference>
<dbReference type="InterPro" id="IPR025929">
    <property type="entry name" value="INSIG_fam"/>
</dbReference>
<keyword evidence="7 10" id="KW-0472">Membrane</keyword>
<keyword evidence="12" id="KW-1185">Reference proteome</keyword>
<keyword evidence="4 10" id="KW-0812">Transmembrane</keyword>
<feature type="transmembrane region" description="Helical" evidence="10">
    <location>
        <begin position="270"/>
        <end position="291"/>
    </location>
</feature>
<feature type="compositionally biased region" description="Polar residues" evidence="9">
    <location>
        <begin position="66"/>
        <end position="77"/>
    </location>
</feature>
<accession>A0A7J7JYM9</accession>
<dbReference type="PANTHER" id="PTHR15301:SF3">
    <property type="entry name" value="PROTEIN NSG1-RELATED"/>
    <property type="match status" value="1"/>
</dbReference>
<evidence type="ECO:0000256" key="3">
    <source>
        <dbReference type="ARBA" id="ARBA00022548"/>
    </source>
</evidence>
<evidence type="ECO:0000256" key="8">
    <source>
        <dbReference type="ARBA" id="ARBA00023166"/>
    </source>
</evidence>
<evidence type="ECO:0000256" key="1">
    <source>
        <dbReference type="ARBA" id="ARBA00004477"/>
    </source>
</evidence>
<feature type="region of interest" description="Disordered" evidence="9">
    <location>
        <begin position="66"/>
        <end position="86"/>
    </location>
</feature>
<protein>
    <submittedName>
        <fullName evidence="11">INSIG2</fullName>
    </submittedName>
</protein>
<dbReference type="GO" id="GO:0006695">
    <property type="term" value="P:cholesterol biosynthetic process"/>
    <property type="evidence" value="ECO:0007669"/>
    <property type="project" value="TreeGrafter"/>
</dbReference>
<keyword evidence="8" id="KW-0753">Steroid metabolism</keyword>
<feature type="transmembrane region" description="Helical" evidence="10">
    <location>
        <begin position="113"/>
        <end position="132"/>
    </location>
</feature>
<evidence type="ECO:0000313" key="12">
    <source>
        <dbReference type="Proteomes" id="UP000593567"/>
    </source>
</evidence>
<organism evidence="11 12">
    <name type="scientific">Bugula neritina</name>
    <name type="common">Brown bryozoan</name>
    <name type="synonym">Sertularia neritina</name>
    <dbReference type="NCBI Taxonomy" id="10212"/>
    <lineage>
        <taxon>Eukaryota</taxon>
        <taxon>Metazoa</taxon>
        <taxon>Spiralia</taxon>
        <taxon>Lophotrochozoa</taxon>
        <taxon>Bryozoa</taxon>
        <taxon>Gymnolaemata</taxon>
        <taxon>Cheilostomatida</taxon>
        <taxon>Flustrina</taxon>
        <taxon>Buguloidea</taxon>
        <taxon>Bugulidae</taxon>
        <taxon>Bugula</taxon>
    </lineage>
</organism>
<reference evidence="11" key="1">
    <citation type="submission" date="2020-06" db="EMBL/GenBank/DDBJ databases">
        <title>Draft genome of Bugula neritina, a colonial animal packing powerful symbionts and potential medicines.</title>
        <authorList>
            <person name="Rayko M."/>
        </authorList>
    </citation>
    <scope>NUCLEOTIDE SEQUENCE [LARGE SCALE GENOMIC DNA]</scope>
    <source>
        <strain evidence="11">Kwan_BN1</strain>
    </source>
</reference>
<feature type="transmembrane region" description="Helical" evidence="10">
    <location>
        <begin position="234"/>
        <end position="258"/>
    </location>
</feature>
<dbReference type="GO" id="GO:0032937">
    <property type="term" value="C:SREBP-SCAP-Insig complex"/>
    <property type="evidence" value="ECO:0007669"/>
    <property type="project" value="TreeGrafter"/>
</dbReference>
<evidence type="ECO:0000256" key="4">
    <source>
        <dbReference type="ARBA" id="ARBA00022692"/>
    </source>
</evidence>
<feature type="transmembrane region" description="Helical" evidence="10">
    <location>
        <begin position="152"/>
        <end position="169"/>
    </location>
</feature>
<dbReference type="AlphaFoldDB" id="A0A7J7JYM9"/>
<evidence type="ECO:0000313" key="11">
    <source>
        <dbReference type="EMBL" id="KAF6031043.1"/>
    </source>
</evidence>
<evidence type="ECO:0000256" key="6">
    <source>
        <dbReference type="ARBA" id="ARBA00022989"/>
    </source>
</evidence>
<sequence length="301" mass="33355">MLECQECVISQKFRSRNRRSYSCPDGQYPSPVSSQSHCQTSSLIKRWHSISDIQLDNTGFTKSSINLSQQSHQPSNDEPTDIGKPSNTFPNISRLDACKNYRISTSLPLSKRFISLFVLGNMFAVLLNFLQIQNKVTVFPPGVFADKLNSAWWVPPTFGLAAAVIGLLYPKLDTLFGYGEKHQDWSSVMRCIATFVGINHASAKIAFDSNTHLFITLALLSLGLWYFFDQSLPGLGVGVAVTVVAAIVTQCLVAFGVFGYSDPDFMYMRSWVLCLYFSGGITIGTVGRALVTFEDGKLKQE</sequence>
<evidence type="ECO:0000256" key="2">
    <source>
        <dbReference type="ARBA" id="ARBA00007475"/>
    </source>
</evidence>
<evidence type="ECO:0000256" key="10">
    <source>
        <dbReference type="SAM" id="Phobius"/>
    </source>
</evidence>
<dbReference type="GO" id="GO:0036316">
    <property type="term" value="P:SREBP-SCAP complex retention in endoplasmic reticulum"/>
    <property type="evidence" value="ECO:0007669"/>
    <property type="project" value="TreeGrafter"/>
</dbReference>
<keyword evidence="6 10" id="KW-1133">Transmembrane helix</keyword>
<dbReference type="PANTHER" id="PTHR15301">
    <property type="entry name" value="INSULIN-INDUCED GENE 1"/>
    <property type="match status" value="1"/>
</dbReference>
<comment type="similarity">
    <text evidence="2">Belongs to the INSIG family.</text>
</comment>
<dbReference type="GO" id="GO:0032869">
    <property type="term" value="P:cellular response to insulin stimulus"/>
    <property type="evidence" value="ECO:0007669"/>
    <property type="project" value="TreeGrafter"/>
</dbReference>
<dbReference type="OrthoDB" id="205546at2759"/>
<feature type="transmembrane region" description="Helical" evidence="10">
    <location>
        <begin position="211"/>
        <end position="228"/>
    </location>
</feature>
<evidence type="ECO:0000256" key="7">
    <source>
        <dbReference type="ARBA" id="ARBA00023136"/>
    </source>
</evidence>
<evidence type="ECO:0000256" key="9">
    <source>
        <dbReference type="SAM" id="MobiDB-lite"/>
    </source>
</evidence>